<proteinExistence type="predicted"/>
<name>A0A8J5IHJ2_9STRA</name>
<dbReference type="AlphaFoldDB" id="A0A8J5IHJ2"/>
<protein>
    <submittedName>
        <fullName evidence="1">Uncharacterized protein</fullName>
    </submittedName>
</protein>
<reference evidence="1" key="1">
    <citation type="submission" date="2021-01" db="EMBL/GenBank/DDBJ databases">
        <title>Phytophthora aleatoria, a newly-described species from Pinus radiata is distinct from Phytophthora cactorum isolates based on comparative genomics.</title>
        <authorList>
            <person name="Mcdougal R."/>
            <person name="Panda P."/>
            <person name="Williams N."/>
            <person name="Studholme D.J."/>
        </authorList>
    </citation>
    <scope>NUCLEOTIDE SEQUENCE</scope>
    <source>
        <strain evidence="1">NZFS 4037</strain>
    </source>
</reference>
<accession>A0A8J5IHJ2</accession>
<keyword evidence="2" id="KW-1185">Reference proteome</keyword>
<sequence length="152" mass="16728">MLLGMRRVLQDSHAVMDRDHSELLCGSSVLAFSFLDRSSEMWGATTNGNSGNSSTHCVKGEDVTLCNQYGEAIVPGRQTQWKYSSGRTRAARDDKSLHSVITGLASRPCGLWTRPRHAGTCGFDGNGQANVSVNISHRSVPREQSERRKYLT</sequence>
<evidence type="ECO:0000313" key="1">
    <source>
        <dbReference type="EMBL" id="KAG6950183.1"/>
    </source>
</evidence>
<organism evidence="1 2">
    <name type="scientific">Phytophthora aleatoria</name>
    <dbReference type="NCBI Taxonomy" id="2496075"/>
    <lineage>
        <taxon>Eukaryota</taxon>
        <taxon>Sar</taxon>
        <taxon>Stramenopiles</taxon>
        <taxon>Oomycota</taxon>
        <taxon>Peronosporomycetes</taxon>
        <taxon>Peronosporales</taxon>
        <taxon>Peronosporaceae</taxon>
        <taxon>Phytophthora</taxon>
    </lineage>
</organism>
<dbReference type="EMBL" id="JAENGY010001334">
    <property type="protein sequence ID" value="KAG6950183.1"/>
    <property type="molecule type" value="Genomic_DNA"/>
</dbReference>
<evidence type="ECO:0000313" key="2">
    <source>
        <dbReference type="Proteomes" id="UP000709295"/>
    </source>
</evidence>
<dbReference type="Proteomes" id="UP000709295">
    <property type="component" value="Unassembled WGS sequence"/>
</dbReference>
<gene>
    <name evidence="1" type="ORF">JG688_00014269</name>
</gene>
<comment type="caution">
    <text evidence="1">The sequence shown here is derived from an EMBL/GenBank/DDBJ whole genome shotgun (WGS) entry which is preliminary data.</text>
</comment>